<organism evidence="3 4">
    <name type="scientific">Moraxella porci DSM 25326</name>
    <dbReference type="NCBI Taxonomy" id="573983"/>
    <lineage>
        <taxon>Bacteria</taxon>
        <taxon>Pseudomonadati</taxon>
        <taxon>Pseudomonadota</taxon>
        <taxon>Gammaproteobacteria</taxon>
        <taxon>Moraxellales</taxon>
        <taxon>Moraxellaceae</taxon>
        <taxon>Moraxella</taxon>
    </lineage>
</organism>
<comment type="caution">
    <text evidence="3">The sequence shown here is derived from an EMBL/GenBank/DDBJ whole genome shotgun (WGS) entry which is preliminary data.</text>
</comment>
<keyword evidence="1" id="KW-1133">Transmembrane helix</keyword>
<proteinExistence type="predicted"/>
<feature type="transmembrane region" description="Helical" evidence="1">
    <location>
        <begin position="38"/>
        <end position="58"/>
    </location>
</feature>
<accession>A0A1T0CVA1</accession>
<dbReference type="NCBIfam" id="NF047330">
    <property type="entry name" value="MCR_0457_fam"/>
    <property type="match status" value="1"/>
</dbReference>
<dbReference type="AlphaFoldDB" id="A0A1T0CVA1"/>
<dbReference type="Proteomes" id="UP000190683">
    <property type="component" value="Unassembled WGS sequence"/>
</dbReference>
<protein>
    <recommendedName>
        <fullName evidence="2">DUF7944 domain-containing protein</fullName>
    </recommendedName>
</protein>
<keyword evidence="1" id="KW-0472">Membrane</keyword>
<evidence type="ECO:0000313" key="4">
    <source>
        <dbReference type="Proteomes" id="UP000190683"/>
    </source>
</evidence>
<evidence type="ECO:0000256" key="1">
    <source>
        <dbReference type="SAM" id="Phobius"/>
    </source>
</evidence>
<sequence length="174" mass="19543">MINSAIISAAKTDVPDMSIVAAARHYSRSASLSHQREFFRRLGLVLLVMISIGISSMASANNTPRYQRVSSAQAVASQEVYLSVSQYELALIQVLSEICPPVLNAQQKANFNRAYNQQLRLFMPRAANPHQTLRQLTTQREYRMVLHNVRAWTASFPASENRALCREFASLAQM</sequence>
<name>A0A1T0CVA1_9GAMM</name>
<dbReference type="Pfam" id="PF25642">
    <property type="entry name" value="DUF7944"/>
    <property type="match status" value="1"/>
</dbReference>
<feature type="domain" description="DUF7944" evidence="2">
    <location>
        <begin position="86"/>
        <end position="168"/>
    </location>
</feature>
<dbReference type="InterPro" id="IPR057704">
    <property type="entry name" value="DUF7944"/>
</dbReference>
<keyword evidence="1" id="KW-0812">Transmembrane</keyword>
<reference evidence="3 4" key="1">
    <citation type="submission" date="2017-02" db="EMBL/GenBank/DDBJ databases">
        <title>Draft genome sequence of Moraxella porci CCUG 54912T type strain.</title>
        <authorList>
            <person name="Salva-Serra F."/>
            <person name="Engstrom-Jakobsson H."/>
            <person name="Thorell K."/>
            <person name="Jaen-Luchoro D."/>
            <person name="Gonzales-Siles L."/>
            <person name="Karlsson R."/>
            <person name="Yazdan S."/>
            <person name="Boulund F."/>
            <person name="Johnning A."/>
            <person name="Engstrand L."/>
            <person name="Kristiansson E."/>
            <person name="Moore E."/>
        </authorList>
    </citation>
    <scope>NUCLEOTIDE SEQUENCE [LARGE SCALE GENOMIC DNA]</scope>
    <source>
        <strain evidence="3 4">CCUG 54912</strain>
    </source>
</reference>
<dbReference type="EMBL" id="MUYV01000003">
    <property type="protein sequence ID" value="OOS26061.1"/>
    <property type="molecule type" value="Genomic_DNA"/>
</dbReference>
<evidence type="ECO:0000259" key="2">
    <source>
        <dbReference type="Pfam" id="PF25642"/>
    </source>
</evidence>
<dbReference type="RefSeq" id="WP_078317429.1">
    <property type="nucleotide sequence ID" value="NZ_MUYV01000003.1"/>
</dbReference>
<keyword evidence="4" id="KW-1185">Reference proteome</keyword>
<gene>
    <name evidence="3" type="ORF">B0681_03810</name>
</gene>
<evidence type="ECO:0000313" key="3">
    <source>
        <dbReference type="EMBL" id="OOS26061.1"/>
    </source>
</evidence>